<keyword evidence="5" id="KW-1185">Reference proteome</keyword>
<evidence type="ECO:0000313" key="4">
    <source>
        <dbReference type="EMBL" id="SEU03782.1"/>
    </source>
</evidence>
<feature type="compositionally biased region" description="Basic and acidic residues" evidence="1">
    <location>
        <begin position="188"/>
        <end position="198"/>
    </location>
</feature>
<reference evidence="4 5" key="1">
    <citation type="submission" date="2016-10" db="EMBL/GenBank/DDBJ databases">
        <authorList>
            <person name="Varghese N."/>
            <person name="Submissions S."/>
        </authorList>
    </citation>
    <scope>NUCLEOTIDE SEQUENCE [LARGE SCALE GENOMIC DNA]</scope>
    <source>
        <strain evidence="4 5">DSM 16525</strain>
    </source>
</reference>
<dbReference type="EMBL" id="FOIB01000004">
    <property type="protein sequence ID" value="SEU03782.1"/>
    <property type="molecule type" value="Genomic_DNA"/>
</dbReference>
<evidence type="ECO:0000313" key="5">
    <source>
        <dbReference type="Proteomes" id="UP000183760"/>
    </source>
</evidence>
<evidence type="ECO:0000256" key="2">
    <source>
        <dbReference type="SAM" id="SignalP"/>
    </source>
</evidence>
<comment type="caution">
    <text evidence="3">The sequence shown here is derived from an EMBL/GenBank/DDBJ whole genome shotgun (WGS) entry which is preliminary data.</text>
</comment>
<feature type="signal peptide" evidence="2">
    <location>
        <begin position="1"/>
        <end position="22"/>
    </location>
</feature>
<protein>
    <recommendedName>
        <fullName evidence="7">Lipoprotein</fullName>
    </recommendedName>
</protein>
<gene>
    <name evidence="3" type="ORF">MFU01_19070</name>
    <name evidence="4" type="ORF">SAMN05443572_104505</name>
</gene>
<dbReference type="Proteomes" id="UP000321514">
    <property type="component" value="Unassembled WGS sequence"/>
</dbReference>
<dbReference type="RefSeq" id="WP_245772324.1">
    <property type="nucleotide sequence ID" value="NZ_BJXR01000017.1"/>
</dbReference>
<dbReference type="Proteomes" id="UP000183760">
    <property type="component" value="Unassembled WGS sequence"/>
</dbReference>
<evidence type="ECO:0000313" key="3">
    <source>
        <dbReference type="EMBL" id="GEN06870.1"/>
    </source>
</evidence>
<feature type="chain" id="PRO_5022969275" description="Lipoprotein" evidence="2">
    <location>
        <begin position="23"/>
        <end position="311"/>
    </location>
</feature>
<organism evidence="3 6">
    <name type="scientific">Myxococcus fulvus</name>
    <dbReference type="NCBI Taxonomy" id="33"/>
    <lineage>
        <taxon>Bacteria</taxon>
        <taxon>Pseudomonadati</taxon>
        <taxon>Myxococcota</taxon>
        <taxon>Myxococcia</taxon>
        <taxon>Myxococcales</taxon>
        <taxon>Cystobacterineae</taxon>
        <taxon>Myxococcaceae</taxon>
        <taxon>Myxococcus</taxon>
    </lineage>
</organism>
<feature type="compositionally biased region" description="Low complexity" evidence="1">
    <location>
        <begin position="84"/>
        <end position="94"/>
    </location>
</feature>
<evidence type="ECO:0000256" key="1">
    <source>
        <dbReference type="SAM" id="MobiDB-lite"/>
    </source>
</evidence>
<name>A0A511SY84_MYXFU</name>
<keyword evidence="2" id="KW-0732">Signal</keyword>
<feature type="region of interest" description="Disordered" evidence="1">
    <location>
        <begin position="24"/>
        <end position="160"/>
    </location>
</feature>
<feature type="compositionally biased region" description="Low complexity" evidence="1">
    <location>
        <begin position="146"/>
        <end position="155"/>
    </location>
</feature>
<feature type="compositionally biased region" description="Low complexity" evidence="1">
    <location>
        <begin position="24"/>
        <end position="55"/>
    </location>
</feature>
<evidence type="ECO:0000313" key="6">
    <source>
        <dbReference type="Proteomes" id="UP000321514"/>
    </source>
</evidence>
<dbReference type="AlphaFoldDB" id="A0A511SY84"/>
<proteinExistence type="predicted"/>
<dbReference type="EMBL" id="BJXR01000017">
    <property type="protein sequence ID" value="GEN06870.1"/>
    <property type="molecule type" value="Genomic_DNA"/>
</dbReference>
<feature type="region of interest" description="Disordered" evidence="1">
    <location>
        <begin position="183"/>
        <end position="225"/>
    </location>
</feature>
<reference evidence="3 6" key="2">
    <citation type="submission" date="2019-07" db="EMBL/GenBank/DDBJ databases">
        <title>Whole genome shotgun sequence of Myxococcus fulvus NBRC 100333.</title>
        <authorList>
            <person name="Hosoyama A."/>
            <person name="Uohara A."/>
            <person name="Ohji S."/>
            <person name="Ichikawa N."/>
        </authorList>
    </citation>
    <scope>NUCLEOTIDE SEQUENCE [LARGE SCALE GENOMIC DNA]</scope>
    <source>
        <strain evidence="3 6">NBRC 100333</strain>
    </source>
</reference>
<sequence>MRRAFCTAALTFSFLLSPVALAQSAGSGAGAGTSAQPQSGVGANQTPGTTPSSGTFSVVPYGSTGAEDISSTSTTTQGTGGSGNTSNSNAAGANNGNGTGGADTGNNASDARGTGGSGNKDSVPAGRPEPTRQGTEPRDAAGEARGGSAEAAASGQELSQGDLTREVAMLRNDVLRLQRQVNAIRGGHAKDDDAKKQQDGTGGSGPASAPRQEAPADNSGDVNADPEKTIVANVVMRGQVTSATQDRIVIKDAETGDLYDLRVGENTRILRNGQRISTQGLRQGTAVQAAYNLIADGSSDATRIQVTPRSR</sequence>
<accession>A0A511SY84</accession>
<evidence type="ECO:0008006" key="7">
    <source>
        <dbReference type="Google" id="ProtNLM"/>
    </source>
</evidence>